<keyword evidence="3" id="KW-1185">Reference proteome</keyword>
<evidence type="ECO:0000313" key="3">
    <source>
        <dbReference type="Proteomes" id="UP000195570"/>
    </source>
</evidence>
<gene>
    <name evidence="2" type="ORF">TEOVI_000326400</name>
</gene>
<dbReference type="RefSeq" id="XP_067082302.1">
    <property type="nucleotide sequence ID" value="XM_067226201.1"/>
</dbReference>
<feature type="region of interest" description="Disordered" evidence="1">
    <location>
        <begin position="89"/>
        <end position="110"/>
    </location>
</feature>
<feature type="compositionally biased region" description="Basic and acidic residues" evidence="1">
    <location>
        <begin position="1"/>
        <end position="19"/>
    </location>
</feature>
<comment type="caution">
    <text evidence="2">The sequence shown here is derived from an EMBL/GenBank/DDBJ whole genome shotgun (WGS) entry which is preliminary data.</text>
</comment>
<proteinExistence type="predicted"/>
<sequence length="259" mass="30274">MDNTEETSRVTDQEERTLTETELPAPAEHVLEGDNSASEENRLHAFLIPLEDGEQFARANLQHRWYRGLTKMLWDEELERNGILIVERGESGRNNQSADEEEEEDDDGTDDCVAKMKREFRIKREQDKIVYEEDSTRTETLREEQNAISLIVTLMEEAMDRSILMNEAETMFALILDVLKPRVHYRYIYAWGVVTCCSFKPLKSEMDRLRPSDRHKPPYMRKSLPTCRVPLEPIYYLPDGGKKMRAMNELNDVRAIGWV</sequence>
<evidence type="ECO:0000313" key="2">
    <source>
        <dbReference type="EMBL" id="SCU71683.1"/>
    </source>
</evidence>
<protein>
    <submittedName>
        <fullName evidence="2">Uncharacterized protein</fullName>
    </submittedName>
</protein>
<feature type="compositionally biased region" description="Acidic residues" evidence="1">
    <location>
        <begin position="98"/>
        <end position="110"/>
    </location>
</feature>
<dbReference type="EMBL" id="CZPT02001693">
    <property type="protein sequence ID" value="SCU71683.1"/>
    <property type="molecule type" value="Genomic_DNA"/>
</dbReference>
<organism evidence="2 3">
    <name type="scientific">Trypanosoma equiperdum</name>
    <dbReference type="NCBI Taxonomy" id="5694"/>
    <lineage>
        <taxon>Eukaryota</taxon>
        <taxon>Discoba</taxon>
        <taxon>Euglenozoa</taxon>
        <taxon>Kinetoplastea</taxon>
        <taxon>Metakinetoplastina</taxon>
        <taxon>Trypanosomatida</taxon>
        <taxon>Trypanosomatidae</taxon>
        <taxon>Trypanosoma</taxon>
    </lineage>
</organism>
<evidence type="ECO:0000256" key="1">
    <source>
        <dbReference type="SAM" id="MobiDB-lite"/>
    </source>
</evidence>
<accession>A0A1G4IGY0</accession>
<reference evidence="2" key="1">
    <citation type="submission" date="2016-09" db="EMBL/GenBank/DDBJ databases">
        <authorList>
            <person name="Hebert L."/>
            <person name="Moumen B."/>
        </authorList>
    </citation>
    <scope>NUCLEOTIDE SEQUENCE [LARGE SCALE GENOMIC DNA]</scope>
    <source>
        <strain evidence="2">OVI</strain>
    </source>
</reference>
<dbReference type="AlphaFoldDB" id="A0A1G4IGY0"/>
<dbReference type="GeneID" id="92377204"/>
<name>A0A1G4IGY0_TRYEQ</name>
<dbReference type="Proteomes" id="UP000195570">
    <property type="component" value="Unassembled WGS sequence"/>
</dbReference>
<dbReference type="VEuPathDB" id="TriTrypDB:TEOVI_000326400"/>
<feature type="region of interest" description="Disordered" evidence="1">
    <location>
        <begin position="1"/>
        <end position="37"/>
    </location>
</feature>